<reference evidence="2" key="1">
    <citation type="journal article" date="2019" name="Sci. Rep.">
        <title>Draft genome of Tanacetum cinerariifolium, the natural source of mosquito coil.</title>
        <authorList>
            <person name="Yamashiro T."/>
            <person name="Shiraishi A."/>
            <person name="Satake H."/>
            <person name="Nakayama K."/>
        </authorList>
    </citation>
    <scope>NUCLEOTIDE SEQUENCE</scope>
</reference>
<keyword evidence="1" id="KW-0732">Signal</keyword>
<name>A0A699GSA3_TANCI</name>
<proteinExistence type="predicted"/>
<evidence type="ECO:0000313" key="2">
    <source>
        <dbReference type="EMBL" id="GEW10402.1"/>
    </source>
</evidence>
<sequence>MWKFVERFLLLSMDLRVLWEWCSSYGAIDIHVCYGWSIYSKKKEEKQIEKEQAAKAQNLKIPACYDDDDDYNFAITPNEPVASLSMGVELLNTIPATELDEFIKSSVGNLVPNQSESEGENGYDVPACFTTFSNALFDADYDFYSSDDQSLSHSDILEKIFLNPLFDEEIISMKIDSHHFNTESVLIESLLNHDSSIISSSLKIDPLLNELLYDNSSPRPSKEFVSENSYAEIKSFSPSPIPIKDSDSLIEEIDLSFTLDDPMLPGIEDDDYDFEMDIISLKNCLTIIPFHSLKLSHTILIFLHYFILLQNHQMEKSPDLLSHRSRENIKPSAKWPMMIHGKNTPILDVPLFHFPPLSTQVWGELFQAQ</sequence>
<gene>
    <name evidence="2" type="ORF">Tci_182378</name>
</gene>
<feature type="signal peptide" evidence="1">
    <location>
        <begin position="1"/>
        <end position="19"/>
    </location>
</feature>
<accession>A0A699GSA3</accession>
<protein>
    <submittedName>
        <fullName evidence="2">Uncharacterized protein</fullName>
    </submittedName>
</protein>
<organism evidence="2">
    <name type="scientific">Tanacetum cinerariifolium</name>
    <name type="common">Dalmatian daisy</name>
    <name type="synonym">Chrysanthemum cinerariifolium</name>
    <dbReference type="NCBI Taxonomy" id="118510"/>
    <lineage>
        <taxon>Eukaryota</taxon>
        <taxon>Viridiplantae</taxon>
        <taxon>Streptophyta</taxon>
        <taxon>Embryophyta</taxon>
        <taxon>Tracheophyta</taxon>
        <taxon>Spermatophyta</taxon>
        <taxon>Magnoliopsida</taxon>
        <taxon>eudicotyledons</taxon>
        <taxon>Gunneridae</taxon>
        <taxon>Pentapetalae</taxon>
        <taxon>asterids</taxon>
        <taxon>campanulids</taxon>
        <taxon>Asterales</taxon>
        <taxon>Asteraceae</taxon>
        <taxon>Asteroideae</taxon>
        <taxon>Anthemideae</taxon>
        <taxon>Anthemidinae</taxon>
        <taxon>Tanacetum</taxon>
    </lineage>
</organism>
<evidence type="ECO:0000256" key="1">
    <source>
        <dbReference type="SAM" id="SignalP"/>
    </source>
</evidence>
<dbReference type="EMBL" id="BKCJ010045275">
    <property type="protein sequence ID" value="GEW10402.1"/>
    <property type="molecule type" value="Genomic_DNA"/>
</dbReference>
<comment type="caution">
    <text evidence="2">The sequence shown here is derived from an EMBL/GenBank/DDBJ whole genome shotgun (WGS) entry which is preliminary data.</text>
</comment>
<feature type="chain" id="PRO_5025682379" evidence="1">
    <location>
        <begin position="20"/>
        <end position="369"/>
    </location>
</feature>
<dbReference type="AlphaFoldDB" id="A0A699GSA3"/>